<feature type="transmembrane region" description="Helical" evidence="1">
    <location>
        <begin position="200"/>
        <end position="220"/>
    </location>
</feature>
<feature type="domain" description="Nucleoside transporter/FeoB GTPase Gate" evidence="2">
    <location>
        <begin position="304"/>
        <end position="408"/>
    </location>
</feature>
<feature type="transmembrane region" description="Helical" evidence="1">
    <location>
        <begin position="21"/>
        <end position="45"/>
    </location>
</feature>
<sequence length="437" mass="46736">MRQPRRRPRHNEQLVESQRATSVALNLVWLAFFLVAFVTACVQVVQGDMEVFSRMLTAMFDAARTGFEIALGLTGMMALWLGIMRVGERAGVVDVFARLVNPLMRHLFPSVPAGHPANGAMMMNVSANVLGLDNAATPLGLQAMRELQQINPQPQRASDAQLMFVVLNTAGVTLVPTSVIAIRQAMAVKQGLVGFNAADIFLPTLLSTFIGFCAGIGAVAVYQRINLFKPALLAYFGGFVVAMGLLLAWLHQFPPQQMAAWIGLIGAGSILTIVVAFLACGAIRRINVYETFVDGAKDGFQVAIGIVPYLVAVLVGIAVFRAAGCMDVLMQGLSALFSHLGIDTRFVPALPVGLMKTLSGAGARGLMVDVMTTYGVDSFQGKLAAIIQGSTETTFYVLAVYFGSVGIKDTRYALACGLWADLIGLIGAVFIAYLFFG</sequence>
<gene>
    <name evidence="3" type="ORF">LMG18101_02372</name>
</gene>
<protein>
    <recommendedName>
        <fullName evidence="2">Nucleoside transporter/FeoB GTPase Gate domain-containing protein</fullName>
    </recommendedName>
</protein>
<feature type="transmembrane region" description="Helical" evidence="1">
    <location>
        <begin position="412"/>
        <end position="436"/>
    </location>
</feature>
<keyword evidence="1" id="KW-0472">Membrane</keyword>
<feature type="transmembrane region" description="Helical" evidence="1">
    <location>
        <begin position="232"/>
        <end position="252"/>
    </location>
</feature>
<dbReference type="Pfam" id="PF07670">
    <property type="entry name" value="Gate"/>
    <property type="match status" value="2"/>
</dbReference>
<accession>A0ABM9K5U3</accession>
<evidence type="ECO:0000259" key="2">
    <source>
        <dbReference type="Pfam" id="PF07670"/>
    </source>
</evidence>
<proteinExistence type="predicted"/>
<dbReference type="PIRSF" id="PIRSF036542">
    <property type="entry name" value="SpmA_SpmB"/>
    <property type="match status" value="1"/>
</dbReference>
<evidence type="ECO:0000313" key="3">
    <source>
        <dbReference type="EMBL" id="CAJ0814804.1"/>
    </source>
</evidence>
<keyword evidence="1" id="KW-0812">Transmembrane</keyword>
<dbReference type="InterPro" id="IPR011415">
    <property type="entry name" value="SpmA_SpmB"/>
</dbReference>
<organism evidence="3 4">
    <name type="scientific">Ralstonia flaminis</name>
    <dbReference type="NCBI Taxonomy" id="3058597"/>
    <lineage>
        <taxon>Bacteria</taxon>
        <taxon>Pseudomonadati</taxon>
        <taxon>Pseudomonadota</taxon>
        <taxon>Betaproteobacteria</taxon>
        <taxon>Burkholderiales</taxon>
        <taxon>Burkholderiaceae</taxon>
        <taxon>Ralstonia</taxon>
    </lineage>
</organism>
<dbReference type="EMBL" id="CATZLL010000006">
    <property type="protein sequence ID" value="CAJ0814804.1"/>
    <property type="molecule type" value="Genomic_DNA"/>
</dbReference>
<evidence type="ECO:0000313" key="4">
    <source>
        <dbReference type="Proteomes" id="UP001189757"/>
    </source>
</evidence>
<dbReference type="InterPro" id="IPR052549">
    <property type="entry name" value="SpmB"/>
</dbReference>
<feature type="transmembrane region" description="Helical" evidence="1">
    <location>
        <begin position="258"/>
        <end position="281"/>
    </location>
</feature>
<evidence type="ECO:0000256" key="1">
    <source>
        <dbReference type="SAM" id="Phobius"/>
    </source>
</evidence>
<feature type="transmembrane region" description="Helical" evidence="1">
    <location>
        <begin position="302"/>
        <end position="323"/>
    </location>
</feature>
<dbReference type="Proteomes" id="UP001189757">
    <property type="component" value="Unassembled WGS sequence"/>
</dbReference>
<feature type="transmembrane region" description="Helical" evidence="1">
    <location>
        <begin position="162"/>
        <end position="180"/>
    </location>
</feature>
<keyword evidence="4" id="KW-1185">Reference proteome</keyword>
<feature type="transmembrane region" description="Helical" evidence="1">
    <location>
        <begin position="65"/>
        <end position="83"/>
    </location>
</feature>
<feature type="domain" description="Nucleoside transporter/FeoB GTPase Gate" evidence="2">
    <location>
        <begin position="71"/>
        <end position="182"/>
    </location>
</feature>
<dbReference type="InterPro" id="IPR011642">
    <property type="entry name" value="Gate_dom"/>
</dbReference>
<reference evidence="3 4" key="1">
    <citation type="submission" date="2023-07" db="EMBL/GenBank/DDBJ databases">
        <authorList>
            <person name="Peeters C."/>
        </authorList>
    </citation>
    <scope>NUCLEOTIDE SEQUENCE [LARGE SCALE GENOMIC DNA]</scope>
    <source>
        <strain evidence="3 4">LMG 18101</strain>
    </source>
</reference>
<keyword evidence="1" id="KW-1133">Transmembrane helix</keyword>
<name>A0ABM9K5U3_9RALS</name>
<comment type="caution">
    <text evidence="3">The sequence shown here is derived from an EMBL/GenBank/DDBJ whole genome shotgun (WGS) entry which is preliminary data.</text>
</comment>
<dbReference type="PANTHER" id="PTHR35793:SF2">
    <property type="entry name" value="INNER MEMBRANE PROTEIN YJIG"/>
    <property type="match status" value="1"/>
</dbReference>
<dbReference type="PANTHER" id="PTHR35793">
    <property type="entry name" value="INNER MEMBRANE PROTEIN YJIG"/>
    <property type="match status" value="1"/>
</dbReference>